<dbReference type="AlphaFoldDB" id="A0A4R4JTP7"/>
<accession>A0A4R4JTP7</accession>
<dbReference type="Proteomes" id="UP000295598">
    <property type="component" value="Unassembled WGS sequence"/>
</dbReference>
<comment type="caution">
    <text evidence="1">The sequence shown here is derived from an EMBL/GenBank/DDBJ whole genome shotgun (WGS) entry which is preliminary data.</text>
</comment>
<dbReference type="Gene3D" id="1.10.530.10">
    <property type="match status" value="1"/>
</dbReference>
<organism evidence="1 2">
    <name type="scientific">Photorhabdus khanii subsp. guanajuatensis</name>
    <dbReference type="NCBI Taxonomy" id="2100166"/>
    <lineage>
        <taxon>Bacteria</taxon>
        <taxon>Pseudomonadati</taxon>
        <taxon>Pseudomonadota</taxon>
        <taxon>Gammaproteobacteria</taxon>
        <taxon>Enterobacterales</taxon>
        <taxon>Morganellaceae</taxon>
        <taxon>Photorhabdus</taxon>
    </lineage>
</organism>
<reference evidence="1 2" key="1">
    <citation type="journal article" date="2019" name="Int. J. Syst. Evol. Microbiol.">
        <title>Photorhabdus khanii subsp. guanajuatensis subsp. nov., isolated from Heterorhabditis atacamensis, and Photorhabdus luminescens subsp. mexicana subsp. nov., isolated from Heterorhabditis mexicana entomopathogenic nematodes.</title>
        <authorList>
            <person name="Machado R.A.R."/>
            <person name="Bruno P."/>
            <person name="Arce C.C.M."/>
            <person name="Liechti N."/>
            <person name="Kohler A."/>
            <person name="Bernal J."/>
            <person name="Bruggmann R."/>
            <person name="Turlings T.C.J."/>
        </authorList>
    </citation>
    <scope>NUCLEOTIDE SEQUENCE [LARGE SCALE GENOMIC DNA]</scope>
    <source>
        <strain evidence="1 2">MEX20-17</strain>
    </source>
</reference>
<gene>
    <name evidence="1" type="ORF">C5467_12120</name>
</gene>
<sequence length="247" mass="29102">MNKLRDRVLSNNFCTYDPSSRPSFKRWDELDLVMWQVDKHLLRNKNRYIDSYKDAYIKYNQQLILKYSHLEQIPPNLLAAVARIEAGGKPDIWKLNTIAMRQWNEQVFNLNKTRHKGSNETSTGIVAMQIRHVADMMGFDSNTLTTKDQLEIATCLQVDEFNIKMVARHLKDLIIYDYSNADTRNLTKEQYIMAGSRYNRGITRRKDDFIKAIYKSKGQRTLAEDEWVSYGEAIFNRLDHIDNLLKR</sequence>
<evidence type="ECO:0000313" key="2">
    <source>
        <dbReference type="Proteomes" id="UP000295598"/>
    </source>
</evidence>
<proteinExistence type="predicted"/>
<dbReference type="EMBL" id="PUJY01000017">
    <property type="protein sequence ID" value="TDB57181.1"/>
    <property type="molecule type" value="Genomic_DNA"/>
</dbReference>
<protein>
    <submittedName>
        <fullName evidence="1">Uncharacterized protein</fullName>
    </submittedName>
</protein>
<evidence type="ECO:0000313" key="1">
    <source>
        <dbReference type="EMBL" id="TDB57181.1"/>
    </source>
</evidence>
<name>A0A4R4JTP7_9GAMM</name>
<dbReference type="RefSeq" id="WP_132354630.1">
    <property type="nucleotide sequence ID" value="NZ_CAWOJO010000017.1"/>
</dbReference>